<protein>
    <submittedName>
        <fullName evidence="1">Uncharacterized protein</fullName>
    </submittedName>
</protein>
<evidence type="ECO:0000313" key="1">
    <source>
        <dbReference type="EMBL" id="MBX40666.1"/>
    </source>
</evidence>
<organism evidence="1">
    <name type="scientific">Rhizophora mucronata</name>
    <name type="common">Asiatic mangrove</name>
    <dbReference type="NCBI Taxonomy" id="61149"/>
    <lineage>
        <taxon>Eukaryota</taxon>
        <taxon>Viridiplantae</taxon>
        <taxon>Streptophyta</taxon>
        <taxon>Embryophyta</taxon>
        <taxon>Tracheophyta</taxon>
        <taxon>Spermatophyta</taxon>
        <taxon>Magnoliopsida</taxon>
        <taxon>eudicotyledons</taxon>
        <taxon>Gunneridae</taxon>
        <taxon>Pentapetalae</taxon>
        <taxon>rosids</taxon>
        <taxon>fabids</taxon>
        <taxon>Malpighiales</taxon>
        <taxon>Rhizophoraceae</taxon>
        <taxon>Rhizophora</taxon>
    </lineage>
</organism>
<proteinExistence type="predicted"/>
<name>A0A2P2NDV7_RHIMU</name>
<reference evidence="1" key="1">
    <citation type="submission" date="2018-02" db="EMBL/GenBank/DDBJ databases">
        <title>Rhizophora mucronata_Transcriptome.</title>
        <authorList>
            <person name="Meera S.P."/>
            <person name="Sreeshan A."/>
            <person name="Augustine A."/>
        </authorList>
    </citation>
    <scope>NUCLEOTIDE SEQUENCE</scope>
    <source>
        <tissue evidence="1">Leaf</tissue>
    </source>
</reference>
<accession>A0A2P2NDV7</accession>
<dbReference type="AlphaFoldDB" id="A0A2P2NDV7"/>
<sequence>MVYINWSGLVWSGLFSKT</sequence>
<dbReference type="EMBL" id="GGEC01060182">
    <property type="protein sequence ID" value="MBX40666.1"/>
    <property type="molecule type" value="Transcribed_RNA"/>
</dbReference>